<sequence>MLKISKYYVYDERQKPVAVQIPIADFERLEEVIENYGLSKLMNETLTEERFTGESALRYYESQKNEMEC</sequence>
<name>A0A7C4RRB1_9BACT</name>
<evidence type="ECO:0000313" key="1">
    <source>
        <dbReference type="EMBL" id="HGU32492.1"/>
    </source>
</evidence>
<proteinExistence type="predicted"/>
<organism evidence="1">
    <name type="scientific">Desulfatirhabdium butyrativorans</name>
    <dbReference type="NCBI Taxonomy" id="340467"/>
    <lineage>
        <taxon>Bacteria</taxon>
        <taxon>Pseudomonadati</taxon>
        <taxon>Thermodesulfobacteriota</taxon>
        <taxon>Desulfobacteria</taxon>
        <taxon>Desulfobacterales</taxon>
        <taxon>Desulfatirhabdiaceae</taxon>
        <taxon>Desulfatirhabdium</taxon>
    </lineage>
</organism>
<dbReference type="InterPro" id="IPR049537">
    <property type="entry name" value="RelB-like"/>
</dbReference>
<reference evidence="1" key="1">
    <citation type="journal article" date="2020" name="mSystems">
        <title>Genome- and Community-Level Interaction Insights into Carbon Utilization and Element Cycling Functions of Hydrothermarchaeota in Hydrothermal Sediment.</title>
        <authorList>
            <person name="Zhou Z."/>
            <person name="Liu Y."/>
            <person name="Xu W."/>
            <person name="Pan J."/>
            <person name="Luo Z.H."/>
            <person name="Li M."/>
        </authorList>
    </citation>
    <scope>NUCLEOTIDE SEQUENCE [LARGE SCALE GENOMIC DNA]</scope>
    <source>
        <strain evidence="1">SpSt-477</strain>
    </source>
</reference>
<dbReference type="AlphaFoldDB" id="A0A7C4RRB1"/>
<protein>
    <submittedName>
        <fullName evidence="1">Uncharacterized protein</fullName>
    </submittedName>
</protein>
<accession>A0A7C4RRB1</accession>
<dbReference type="EMBL" id="DSUH01000151">
    <property type="protein sequence ID" value="HGU32492.1"/>
    <property type="molecule type" value="Genomic_DNA"/>
</dbReference>
<dbReference type="Pfam" id="PF18506">
    <property type="entry name" value="RelB-like"/>
    <property type="match status" value="1"/>
</dbReference>
<gene>
    <name evidence="1" type="ORF">ENS29_06520</name>
</gene>
<comment type="caution">
    <text evidence="1">The sequence shown here is derived from an EMBL/GenBank/DDBJ whole genome shotgun (WGS) entry which is preliminary data.</text>
</comment>